<dbReference type="Gene3D" id="2.40.128.20">
    <property type="match status" value="1"/>
</dbReference>
<dbReference type="RefSeq" id="XP_026897588.1">
    <property type="nucleotide sequence ID" value="XM_027041787.2"/>
</dbReference>
<accession>A0A6J1XYG5</accession>
<dbReference type="KEGG" id="aju:113594410"/>
<organism evidence="2 3">
    <name type="scientific">Acinonyx jubatus</name>
    <name type="common">Cheetah</name>
    <dbReference type="NCBI Taxonomy" id="32536"/>
    <lineage>
        <taxon>Eukaryota</taxon>
        <taxon>Metazoa</taxon>
        <taxon>Chordata</taxon>
        <taxon>Craniata</taxon>
        <taxon>Vertebrata</taxon>
        <taxon>Euteleostomi</taxon>
        <taxon>Mammalia</taxon>
        <taxon>Eutheria</taxon>
        <taxon>Laurasiatheria</taxon>
        <taxon>Carnivora</taxon>
        <taxon>Feliformia</taxon>
        <taxon>Felidae</taxon>
        <taxon>Felinae</taxon>
        <taxon>Acinonyx</taxon>
    </lineage>
</organism>
<dbReference type="InterPro" id="IPR012674">
    <property type="entry name" value="Calycin"/>
</dbReference>
<proteinExistence type="predicted"/>
<dbReference type="PROSITE" id="PS00213">
    <property type="entry name" value="LIPOCALIN"/>
    <property type="match status" value="1"/>
</dbReference>
<sequence>MGSILRTALLTLVSVPCAQAVWLGRLDPRQLLGSWYVLTVASGEKGFVVEKATKNIEGVVVTLTAENNLKMLSSRHR</sequence>
<feature type="signal peptide" evidence="1">
    <location>
        <begin position="1"/>
        <end position="20"/>
    </location>
</feature>
<gene>
    <name evidence="3" type="primary">LOC113594410</name>
</gene>
<evidence type="ECO:0000313" key="3">
    <source>
        <dbReference type="RefSeq" id="XP_026897588.1"/>
    </source>
</evidence>
<evidence type="ECO:0000313" key="2">
    <source>
        <dbReference type="Proteomes" id="UP001652583"/>
    </source>
</evidence>
<name>A0A6J1XYG5_ACIJB</name>
<dbReference type="GeneID" id="113594410"/>
<reference evidence="3" key="1">
    <citation type="submission" date="2025-08" db="UniProtKB">
        <authorList>
            <consortium name="RefSeq"/>
        </authorList>
    </citation>
    <scope>IDENTIFICATION</scope>
    <source>
        <tissue evidence="3">Blood</tissue>
    </source>
</reference>
<protein>
    <submittedName>
        <fullName evidence="3">Epididymal-specific lipocalin-6-like</fullName>
    </submittedName>
</protein>
<keyword evidence="2" id="KW-1185">Reference proteome</keyword>
<dbReference type="AlphaFoldDB" id="A0A6J1XYG5"/>
<evidence type="ECO:0000256" key="1">
    <source>
        <dbReference type="SAM" id="SignalP"/>
    </source>
</evidence>
<keyword evidence="1" id="KW-0732">Signal</keyword>
<dbReference type="SUPFAM" id="SSF50814">
    <property type="entry name" value="Lipocalins"/>
    <property type="match status" value="1"/>
</dbReference>
<dbReference type="InterPro" id="IPR022272">
    <property type="entry name" value="Lipocalin_CS"/>
</dbReference>
<dbReference type="Proteomes" id="UP001652583">
    <property type="component" value="Chromosome C2"/>
</dbReference>
<feature type="chain" id="PRO_5026877016" evidence="1">
    <location>
        <begin position="21"/>
        <end position="77"/>
    </location>
</feature>